<accession>A0A381SPD9</accession>
<dbReference type="AlphaFoldDB" id="A0A381SPD9"/>
<feature type="domain" description="Lcl C-terminal" evidence="1">
    <location>
        <begin position="16"/>
        <end position="128"/>
    </location>
</feature>
<sequence length="143" mass="16428">MSAEILNEDFVDNGDGTVTSKKHGLMWVKTDSMNDLKKWVNYQESRDYARELSENKFAGYDDWRLPNKDEMSTLYHKSLSNTDQFGKTIHISDRFSPGGGFSMVAQQVPGRMRTWVLNIRDGELNHPEGLWTITEAARAVRKI</sequence>
<protein>
    <recommendedName>
        <fullName evidence="1">Lcl C-terminal domain-containing protein</fullName>
    </recommendedName>
</protein>
<name>A0A381SPD9_9ZZZZ</name>
<evidence type="ECO:0000259" key="1">
    <source>
        <dbReference type="Pfam" id="PF07603"/>
    </source>
</evidence>
<gene>
    <name evidence="2" type="ORF">METZ01_LOCUS58736</name>
</gene>
<evidence type="ECO:0000313" key="2">
    <source>
        <dbReference type="EMBL" id="SVA05882.1"/>
    </source>
</evidence>
<proteinExistence type="predicted"/>
<reference evidence="2" key="1">
    <citation type="submission" date="2018-05" db="EMBL/GenBank/DDBJ databases">
        <authorList>
            <person name="Lanie J.A."/>
            <person name="Ng W.-L."/>
            <person name="Kazmierczak K.M."/>
            <person name="Andrzejewski T.M."/>
            <person name="Davidsen T.M."/>
            <person name="Wayne K.J."/>
            <person name="Tettelin H."/>
            <person name="Glass J.I."/>
            <person name="Rusch D."/>
            <person name="Podicherti R."/>
            <person name="Tsui H.-C.T."/>
            <person name="Winkler M.E."/>
        </authorList>
    </citation>
    <scope>NUCLEOTIDE SEQUENCE</scope>
</reference>
<dbReference type="EMBL" id="UINC01003386">
    <property type="protein sequence ID" value="SVA05882.1"/>
    <property type="molecule type" value="Genomic_DNA"/>
</dbReference>
<dbReference type="InterPro" id="IPR011460">
    <property type="entry name" value="Lcl_C"/>
</dbReference>
<dbReference type="Pfam" id="PF07603">
    <property type="entry name" value="Lcl_C"/>
    <property type="match status" value="1"/>
</dbReference>
<organism evidence="2">
    <name type="scientific">marine metagenome</name>
    <dbReference type="NCBI Taxonomy" id="408172"/>
    <lineage>
        <taxon>unclassified sequences</taxon>
        <taxon>metagenomes</taxon>
        <taxon>ecological metagenomes</taxon>
    </lineage>
</organism>